<gene>
    <name evidence="2" type="ORF">D9758_018873</name>
</gene>
<dbReference type="Pfam" id="PF02458">
    <property type="entry name" value="Transferase"/>
    <property type="match status" value="1"/>
</dbReference>
<feature type="region of interest" description="Disordered" evidence="1">
    <location>
        <begin position="202"/>
        <end position="225"/>
    </location>
</feature>
<name>A0A8H5FAB2_9AGAR</name>
<dbReference type="AlphaFoldDB" id="A0A8H5FAB2"/>
<evidence type="ECO:0000313" key="3">
    <source>
        <dbReference type="Proteomes" id="UP000559256"/>
    </source>
</evidence>
<keyword evidence="3" id="KW-1185">Reference proteome</keyword>
<evidence type="ECO:0000256" key="1">
    <source>
        <dbReference type="SAM" id="MobiDB-lite"/>
    </source>
</evidence>
<accession>A0A8H5FAB2</accession>
<dbReference type="Gene3D" id="3.30.559.10">
    <property type="entry name" value="Chloramphenicol acetyltransferase-like domain"/>
    <property type="match status" value="1"/>
</dbReference>
<reference evidence="2 3" key="1">
    <citation type="journal article" date="2020" name="ISME J.">
        <title>Uncovering the hidden diversity of litter-decomposition mechanisms in mushroom-forming fungi.</title>
        <authorList>
            <person name="Floudas D."/>
            <person name="Bentzer J."/>
            <person name="Ahren D."/>
            <person name="Johansson T."/>
            <person name="Persson P."/>
            <person name="Tunlid A."/>
        </authorList>
    </citation>
    <scope>NUCLEOTIDE SEQUENCE [LARGE SCALE GENOMIC DNA]</scope>
    <source>
        <strain evidence="2 3">CBS 291.85</strain>
    </source>
</reference>
<dbReference type="InterPro" id="IPR023213">
    <property type="entry name" value="CAT-like_dom_sf"/>
</dbReference>
<feature type="compositionally biased region" description="Polar residues" evidence="1">
    <location>
        <begin position="203"/>
        <end position="219"/>
    </location>
</feature>
<organism evidence="2 3">
    <name type="scientific">Tetrapyrgos nigripes</name>
    <dbReference type="NCBI Taxonomy" id="182062"/>
    <lineage>
        <taxon>Eukaryota</taxon>
        <taxon>Fungi</taxon>
        <taxon>Dikarya</taxon>
        <taxon>Basidiomycota</taxon>
        <taxon>Agaricomycotina</taxon>
        <taxon>Agaricomycetes</taxon>
        <taxon>Agaricomycetidae</taxon>
        <taxon>Agaricales</taxon>
        <taxon>Marasmiineae</taxon>
        <taxon>Marasmiaceae</taxon>
        <taxon>Tetrapyrgos</taxon>
    </lineage>
</organism>
<dbReference type="OrthoDB" id="3052823at2759"/>
<comment type="caution">
    <text evidence="2">The sequence shown here is derived from an EMBL/GenBank/DDBJ whole genome shotgun (WGS) entry which is preliminary data.</text>
</comment>
<dbReference type="Proteomes" id="UP000559256">
    <property type="component" value="Unassembled WGS sequence"/>
</dbReference>
<proteinExistence type="predicted"/>
<sequence length="339" mass="37715">MNGSSIDDTSNQTTLIPLSPLDSLFITRLSGFTIGYVLQQGAFSPSSLEVAAIRMLNRWRLLAGWVEFTKNGSYIRVPLGNIDLKDRLRFTLETLNVSLDVPDTTHGSAVFPRPPVEFFRDSSVPSNLPTYAETKWPLVSIRVTEMTNCFCVGITVPHGVFDIFGFGQILRGLDAELNGKEWTPPPLFTSNIMKDAFEEGLPSNVSSQEDTSVSTTPSTGPKLDHLPSKSDLVSAAIQAFAHYKDTFIPLTLIAVIKMFLHSAYERFYHGMETRTVFIDQKVLDNMVREVKDEVQASGKGRWVSTNDVITAWMLKVGSYAWLLPGTHVFLGTDRASRRT</sequence>
<protein>
    <submittedName>
        <fullName evidence="2">Uncharacterized protein</fullName>
    </submittedName>
</protein>
<evidence type="ECO:0000313" key="2">
    <source>
        <dbReference type="EMBL" id="KAF5329008.1"/>
    </source>
</evidence>
<dbReference type="EMBL" id="JAACJM010000351">
    <property type="protein sequence ID" value="KAF5329008.1"/>
    <property type="molecule type" value="Genomic_DNA"/>
</dbReference>